<gene>
    <name evidence="1" type="ORF">D9V29_05855</name>
</gene>
<dbReference type="AlphaFoldDB" id="A0A3L6ZVX7"/>
<accession>A0A3L6ZVX7</accession>
<name>A0A3L6ZVX7_9MICO</name>
<sequence length="197" mass="21571">MDFTDIPPFRLILPAGWEESPADGESVAALIERGRAVFKSQHRPDLDSEFSQLMGLSLRKMKQAGVFALYLQTAVPADKVLPLSITAALAHGQLGGTLDRQVSALFREQSAQFLTDDHTIVHWQSDVEHTGRLSGSSSRNLSYLVPIPGTQRRSAVQFTTTIPYPTGDDAETEDLLDDITLLSDTIISTFAWEPSAS</sequence>
<evidence type="ECO:0000313" key="1">
    <source>
        <dbReference type="EMBL" id="RLP71958.1"/>
    </source>
</evidence>
<proteinExistence type="predicted"/>
<organism evidence="1 2">
    <name type="scientific">Mycetocola manganoxydans</name>
    <dbReference type="NCBI Taxonomy" id="699879"/>
    <lineage>
        <taxon>Bacteria</taxon>
        <taxon>Bacillati</taxon>
        <taxon>Actinomycetota</taxon>
        <taxon>Actinomycetes</taxon>
        <taxon>Micrococcales</taxon>
        <taxon>Microbacteriaceae</taxon>
        <taxon>Mycetocola</taxon>
    </lineage>
</organism>
<reference evidence="1 2" key="1">
    <citation type="submission" date="2018-10" db="EMBL/GenBank/DDBJ databases">
        <authorList>
            <person name="Li J."/>
        </authorList>
    </citation>
    <scope>NUCLEOTIDE SEQUENCE [LARGE SCALE GENOMIC DNA]</scope>
    <source>
        <strain evidence="1 2">CCTCC AB209002</strain>
    </source>
</reference>
<comment type="caution">
    <text evidence="1">The sequence shown here is derived from an EMBL/GenBank/DDBJ whole genome shotgun (WGS) entry which is preliminary data.</text>
</comment>
<dbReference type="EMBL" id="RCUV01000006">
    <property type="protein sequence ID" value="RLP71958.1"/>
    <property type="molecule type" value="Genomic_DNA"/>
</dbReference>
<dbReference type="Proteomes" id="UP000270299">
    <property type="component" value="Unassembled WGS sequence"/>
</dbReference>
<dbReference type="RefSeq" id="WP_121672405.1">
    <property type="nucleotide sequence ID" value="NZ_BMXM01000005.1"/>
</dbReference>
<evidence type="ECO:0000313" key="2">
    <source>
        <dbReference type="Proteomes" id="UP000270299"/>
    </source>
</evidence>
<dbReference type="OrthoDB" id="3769378at2"/>
<protein>
    <submittedName>
        <fullName evidence="1">Uncharacterized protein</fullName>
    </submittedName>
</protein>
<keyword evidence="2" id="KW-1185">Reference proteome</keyword>